<dbReference type="Gene3D" id="2.40.10.10">
    <property type="entry name" value="Trypsin-like serine proteases"/>
    <property type="match status" value="1"/>
</dbReference>
<evidence type="ECO:0000259" key="2">
    <source>
        <dbReference type="PROSITE" id="PS50240"/>
    </source>
</evidence>
<dbReference type="PRINTS" id="PR00722">
    <property type="entry name" value="CHYMOTRYPSIN"/>
</dbReference>
<dbReference type="PROSITE" id="PS50240">
    <property type="entry name" value="TRYPSIN_DOM"/>
    <property type="match status" value="1"/>
</dbReference>
<comment type="caution">
    <text evidence="3">The sequence shown here is derived from an EMBL/GenBank/DDBJ whole genome shotgun (WGS) entry which is preliminary data.</text>
</comment>
<dbReference type="PANTHER" id="PTHR24253">
    <property type="entry name" value="TRANSMEMBRANE PROTEASE SERINE"/>
    <property type="match status" value="1"/>
</dbReference>
<evidence type="ECO:0000313" key="4">
    <source>
        <dbReference type="Proteomes" id="UP000735302"/>
    </source>
</evidence>
<gene>
    <name evidence="3" type="ORF">PoB_002971600</name>
</gene>
<evidence type="ECO:0000313" key="3">
    <source>
        <dbReference type="EMBL" id="GFO03211.1"/>
    </source>
</evidence>
<dbReference type="GO" id="GO:0004252">
    <property type="term" value="F:serine-type endopeptidase activity"/>
    <property type="evidence" value="ECO:0007669"/>
    <property type="project" value="InterPro"/>
</dbReference>
<organism evidence="3 4">
    <name type="scientific">Plakobranchus ocellatus</name>
    <dbReference type="NCBI Taxonomy" id="259542"/>
    <lineage>
        <taxon>Eukaryota</taxon>
        <taxon>Metazoa</taxon>
        <taxon>Spiralia</taxon>
        <taxon>Lophotrochozoa</taxon>
        <taxon>Mollusca</taxon>
        <taxon>Gastropoda</taxon>
        <taxon>Heterobranchia</taxon>
        <taxon>Euthyneura</taxon>
        <taxon>Panpulmonata</taxon>
        <taxon>Sacoglossa</taxon>
        <taxon>Placobranchoidea</taxon>
        <taxon>Plakobranchidae</taxon>
        <taxon>Plakobranchus</taxon>
    </lineage>
</organism>
<dbReference type="AlphaFoldDB" id="A0AAV4A954"/>
<dbReference type="InterPro" id="IPR001254">
    <property type="entry name" value="Trypsin_dom"/>
</dbReference>
<reference evidence="3 4" key="1">
    <citation type="journal article" date="2021" name="Elife">
        <title>Chloroplast acquisition without the gene transfer in kleptoplastic sea slugs, Plakobranchus ocellatus.</title>
        <authorList>
            <person name="Maeda T."/>
            <person name="Takahashi S."/>
            <person name="Yoshida T."/>
            <person name="Shimamura S."/>
            <person name="Takaki Y."/>
            <person name="Nagai Y."/>
            <person name="Toyoda A."/>
            <person name="Suzuki Y."/>
            <person name="Arimoto A."/>
            <person name="Ishii H."/>
            <person name="Satoh N."/>
            <person name="Nishiyama T."/>
            <person name="Hasebe M."/>
            <person name="Maruyama T."/>
            <person name="Minagawa J."/>
            <person name="Obokata J."/>
            <person name="Shigenobu S."/>
        </authorList>
    </citation>
    <scope>NUCLEOTIDE SEQUENCE [LARGE SCALE GENOMIC DNA]</scope>
</reference>
<keyword evidence="1" id="KW-1015">Disulfide bond</keyword>
<dbReference type="PANTHER" id="PTHR24253:SF153">
    <property type="entry name" value="SERINE PROTEASE HEPSIN"/>
    <property type="match status" value="1"/>
</dbReference>
<evidence type="ECO:0000256" key="1">
    <source>
        <dbReference type="ARBA" id="ARBA00023157"/>
    </source>
</evidence>
<keyword evidence="4" id="KW-1185">Reference proteome</keyword>
<feature type="domain" description="Peptidase S1" evidence="2">
    <location>
        <begin position="109"/>
        <end position="300"/>
    </location>
</feature>
<protein>
    <submittedName>
        <fullName evidence="3">Chymotrypsin elastase family member 2a</fullName>
    </submittedName>
</protein>
<dbReference type="SUPFAM" id="SSF50494">
    <property type="entry name" value="Trypsin-like serine proteases"/>
    <property type="match status" value="1"/>
</dbReference>
<dbReference type="Pfam" id="PF00089">
    <property type="entry name" value="Trypsin"/>
    <property type="match status" value="1"/>
</dbReference>
<dbReference type="SMART" id="SM00020">
    <property type="entry name" value="Tryp_SPc"/>
    <property type="match status" value="1"/>
</dbReference>
<proteinExistence type="predicted"/>
<dbReference type="InterPro" id="IPR009003">
    <property type="entry name" value="Peptidase_S1_PA"/>
</dbReference>
<dbReference type="EMBL" id="BLXT01003724">
    <property type="protein sequence ID" value="GFO03211.1"/>
    <property type="molecule type" value="Genomic_DNA"/>
</dbReference>
<dbReference type="InterPro" id="IPR043504">
    <property type="entry name" value="Peptidase_S1_PA_chymotrypsin"/>
</dbReference>
<dbReference type="GO" id="GO:0006508">
    <property type="term" value="P:proteolysis"/>
    <property type="evidence" value="ECO:0007669"/>
    <property type="project" value="InterPro"/>
</dbReference>
<dbReference type="InterPro" id="IPR001314">
    <property type="entry name" value="Peptidase_S1A"/>
</dbReference>
<sequence length="300" mass="34782">MFFIYSRPLNLPENRDKIIFTKVFGVALWVYHLTNLIDKVVTQECEEYGTFLSPFTIKAYLSQYEEWRKLMQIISQKRIWPRPYRDLYFPVTPLGKPSCGTTDTDFESIVSGQVAPKRAWPWFAYVTGYFKVGKTNFRSTCGGALISNQWVLTVKHCLKPKMEVRLGSVRVSGKQDRFVVRKLVQKQFEHKDWDFALLKLSTPVIYSRSIRPVCLPDGTMDITSPHLDCFIVGFGRTQPRRRSTAKSLQQLKVCRQSPRCSYKIVCSLCRGLELELLVTPQLSQTVFEKLDSYGARTYKK</sequence>
<accession>A0AAV4A954</accession>
<name>A0AAV4A954_9GAST</name>
<dbReference type="Proteomes" id="UP000735302">
    <property type="component" value="Unassembled WGS sequence"/>
</dbReference>